<dbReference type="GO" id="GO:0046872">
    <property type="term" value="F:metal ion binding"/>
    <property type="evidence" value="ECO:0007669"/>
    <property type="project" value="UniProtKB-KW"/>
</dbReference>
<protein>
    <recommendedName>
        <fullName evidence="3">Coenzyme A biosynthesis bifunctional protein CoaBC</fullName>
    </recommendedName>
    <alternativeName>
        <fullName evidence="3">DNA/pantothenate metabolism flavoprotein</fullName>
    </alternativeName>
    <alternativeName>
        <fullName evidence="3">Phosphopantothenoylcysteine synthetase/decarboxylase</fullName>
        <shortName evidence="3">PPCS-PPCDC</shortName>
    </alternativeName>
    <domain>
        <recommendedName>
            <fullName evidence="3">Phosphopantothenoylcysteine decarboxylase</fullName>
            <shortName evidence="3">PPC decarboxylase</shortName>
            <shortName evidence="3">PPC-DC</shortName>
            <ecNumber evidence="3">4.1.1.36</ecNumber>
        </recommendedName>
        <alternativeName>
            <fullName evidence="3">CoaC</fullName>
        </alternativeName>
    </domain>
    <domain>
        <recommendedName>
            <fullName evidence="3">Phosphopantothenate--cysteine ligase</fullName>
            <ecNumber evidence="3">6.3.2.5</ecNumber>
        </recommendedName>
        <alternativeName>
            <fullName evidence="3">CoaB</fullName>
        </alternativeName>
        <alternativeName>
            <fullName evidence="3">Phosphopantothenoylcysteine synthetase</fullName>
            <shortName evidence="3">PPC synthetase</shortName>
            <shortName evidence="3">PPC-S</shortName>
        </alternativeName>
    </domain>
</protein>
<keyword evidence="3" id="KW-0479">Metal-binding</keyword>
<feature type="binding site" evidence="3">
    <location>
        <position position="337"/>
    </location>
    <ligand>
        <name>CTP</name>
        <dbReference type="ChEBI" id="CHEBI:37563"/>
    </ligand>
</feature>
<dbReference type="InterPro" id="IPR036551">
    <property type="entry name" value="Flavin_trans-like"/>
</dbReference>
<comment type="pathway">
    <text evidence="3 4">Cofactor biosynthesis; coenzyme A biosynthesis; CoA from (R)-pantothenate: step 2/5.</text>
</comment>
<comment type="caution">
    <text evidence="3">Lacks conserved residue(s) required for the propagation of feature annotation.</text>
</comment>
<comment type="similarity">
    <text evidence="3 4">In the C-terminal section; belongs to the PPC synthetase family.</text>
</comment>
<keyword evidence="3 4" id="KW-0436">Ligase</keyword>
<dbReference type="SUPFAM" id="SSF102645">
    <property type="entry name" value="CoaB-like"/>
    <property type="match status" value="1"/>
</dbReference>
<dbReference type="OrthoDB" id="9802554at2"/>
<evidence type="ECO:0000313" key="8">
    <source>
        <dbReference type="Proteomes" id="UP000242317"/>
    </source>
</evidence>
<dbReference type="GO" id="GO:0071513">
    <property type="term" value="C:phosphopantothenoylcysteine decarboxylase complex"/>
    <property type="evidence" value="ECO:0007669"/>
    <property type="project" value="TreeGrafter"/>
</dbReference>
<comment type="similarity">
    <text evidence="3 4">In the N-terminal section; belongs to the HFCD (homo-oligomeric flavin containing Cys decarboxylase) superfamily.</text>
</comment>
<feature type="binding site" evidence="3">
    <location>
        <position position="303"/>
    </location>
    <ligand>
        <name>CTP</name>
        <dbReference type="ChEBI" id="CHEBI:37563"/>
    </ligand>
</feature>
<comment type="function">
    <text evidence="4">Catalyzes two steps in the biosynthesis of coenzyme A. In the first step cysteine is conjugated to 4'-phosphopantothenate to form 4-phosphopantothenoylcysteine, in the latter compound is decarboxylated to form 4'-phosphopantotheine.</text>
</comment>
<feature type="binding site" evidence="3">
    <location>
        <position position="293"/>
    </location>
    <ligand>
        <name>CTP</name>
        <dbReference type="ChEBI" id="CHEBI:37563"/>
    </ligand>
</feature>
<evidence type="ECO:0000256" key="3">
    <source>
        <dbReference type="HAMAP-Rule" id="MF_02225"/>
    </source>
</evidence>
<evidence type="ECO:0000259" key="6">
    <source>
        <dbReference type="Pfam" id="PF04127"/>
    </source>
</evidence>
<dbReference type="Pfam" id="PF02441">
    <property type="entry name" value="Flavoprotein"/>
    <property type="match status" value="1"/>
</dbReference>
<dbReference type="GO" id="GO:0004633">
    <property type="term" value="F:phosphopantothenoylcysteine decarboxylase activity"/>
    <property type="evidence" value="ECO:0007669"/>
    <property type="project" value="UniProtKB-UniRule"/>
</dbReference>
<dbReference type="Proteomes" id="UP000242317">
    <property type="component" value="Unassembled WGS sequence"/>
</dbReference>
<feature type="region of interest" description="Phosphopantothenoylcysteine decarboxylase" evidence="3">
    <location>
        <begin position="1"/>
        <end position="203"/>
    </location>
</feature>
<feature type="region of interest" description="Phosphopantothenate--cysteine ligase" evidence="3">
    <location>
        <begin position="204"/>
        <end position="421"/>
    </location>
</feature>
<keyword evidence="8" id="KW-1185">Reference proteome</keyword>
<dbReference type="GO" id="GO:0010181">
    <property type="term" value="F:FMN binding"/>
    <property type="evidence" value="ECO:0007669"/>
    <property type="project" value="UniProtKB-UniRule"/>
</dbReference>
<dbReference type="InterPro" id="IPR003382">
    <property type="entry name" value="Flavoprotein"/>
</dbReference>
<feature type="binding site" evidence="3">
    <location>
        <position position="351"/>
    </location>
    <ligand>
        <name>CTP</name>
        <dbReference type="ChEBI" id="CHEBI:37563"/>
    </ligand>
</feature>
<name>A0A1G6IKV8_9GAMM</name>
<comment type="cofactor">
    <cofactor evidence="3">
        <name>FMN</name>
        <dbReference type="ChEBI" id="CHEBI:58210"/>
    </cofactor>
    <text evidence="3">Binds 1 FMN per subunit.</text>
</comment>
<dbReference type="PANTHER" id="PTHR14359">
    <property type="entry name" value="HOMO-OLIGOMERIC FLAVIN CONTAINING CYS DECARBOXYLASE FAMILY"/>
    <property type="match status" value="1"/>
</dbReference>
<keyword evidence="3 4" id="KW-0285">Flavoprotein</keyword>
<dbReference type="Gene3D" id="3.40.50.10300">
    <property type="entry name" value="CoaB-like"/>
    <property type="match status" value="1"/>
</dbReference>
<keyword evidence="3 4" id="KW-0288">FMN</keyword>
<dbReference type="GO" id="GO:0015941">
    <property type="term" value="P:pantothenate catabolic process"/>
    <property type="evidence" value="ECO:0007669"/>
    <property type="project" value="InterPro"/>
</dbReference>
<proteinExistence type="inferred from homology"/>
<dbReference type="EMBL" id="FMYK01000003">
    <property type="protein sequence ID" value="SDC07071.1"/>
    <property type="molecule type" value="Genomic_DNA"/>
</dbReference>
<keyword evidence="3" id="KW-0460">Magnesium</keyword>
<dbReference type="HAMAP" id="MF_02225">
    <property type="entry name" value="CoaBC"/>
    <property type="match status" value="1"/>
</dbReference>
<dbReference type="EC" id="4.1.1.36" evidence="3"/>
<dbReference type="UniPathway" id="UPA00241">
    <property type="reaction ID" value="UER00353"/>
</dbReference>
<dbReference type="GO" id="GO:0004632">
    <property type="term" value="F:phosphopantothenate--cysteine ligase activity"/>
    <property type="evidence" value="ECO:0007669"/>
    <property type="project" value="UniProtKB-UniRule"/>
</dbReference>
<dbReference type="SUPFAM" id="SSF52507">
    <property type="entry name" value="Homo-oligomeric flavin-containing Cys decarboxylases, HFCD"/>
    <property type="match status" value="1"/>
</dbReference>
<dbReference type="Pfam" id="PF04127">
    <property type="entry name" value="DFP"/>
    <property type="match status" value="1"/>
</dbReference>
<evidence type="ECO:0000259" key="5">
    <source>
        <dbReference type="Pfam" id="PF02441"/>
    </source>
</evidence>
<gene>
    <name evidence="3" type="primary">coaBC</name>
    <name evidence="7" type="ORF">SAMN05421749_10376</name>
</gene>
<evidence type="ECO:0000256" key="1">
    <source>
        <dbReference type="ARBA" id="ARBA00022793"/>
    </source>
</evidence>
<dbReference type="InterPro" id="IPR005252">
    <property type="entry name" value="CoaBC"/>
</dbReference>
<dbReference type="RefSeq" id="WP_092617659.1">
    <property type="nucleotide sequence ID" value="NZ_FMYK01000003.1"/>
</dbReference>
<comment type="function">
    <text evidence="3">Catalyzes two sequential steps in the biosynthesis of coenzyme A. In the first step cysteine is conjugated to 4'-phosphopantothenate to form 4-phosphopantothenoylcysteine. In the second step the latter compound is decarboxylated to form 4'-phosphopantotheine.</text>
</comment>
<evidence type="ECO:0000256" key="4">
    <source>
        <dbReference type="RuleBase" id="RU364078"/>
    </source>
</evidence>
<dbReference type="GO" id="GO:0015937">
    <property type="term" value="P:coenzyme A biosynthetic process"/>
    <property type="evidence" value="ECO:0007669"/>
    <property type="project" value="UniProtKB-UniRule"/>
</dbReference>
<dbReference type="InterPro" id="IPR007085">
    <property type="entry name" value="DNA/pantothenate-metab_flavo_C"/>
</dbReference>
<dbReference type="InterPro" id="IPR035929">
    <property type="entry name" value="CoaB-like_sf"/>
</dbReference>
<dbReference type="PANTHER" id="PTHR14359:SF6">
    <property type="entry name" value="PHOSPHOPANTOTHENOYLCYSTEINE DECARBOXYLASE"/>
    <property type="match status" value="1"/>
</dbReference>
<reference evidence="8" key="1">
    <citation type="submission" date="2016-09" db="EMBL/GenBank/DDBJ databases">
        <authorList>
            <person name="Varghese N."/>
            <person name="Submissions S."/>
        </authorList>
    </citation>
    <scope>NUCLEOTIDE SEQUENCE [LARGE SCALE GENOMIC DNA]</scope>
    <source>
        <strain evidence="8">ANC 3699</strain>
    </source>
</reference>
<evidence type="ECO:0000256" key="2">
    <source>
        <dbReference type="ARBA" id="ARBA00023239"/>
    </source>
</evidence>
<comment type="pathway">
    <text evidence="3 4">Cofactor biosynthesis; coenzyme A biosynthesis; CoA from (R)-pantothenate: step 3/5.</text>
</comment>
<feature type="domain" description="DNA/pantothenate metabolism flavoprotein C-terminal" evidence="6">
    <location>
        <begin position="199"/>
        <end position="412"/>
    </location>
</feature>
<dbReference type="Gene3D" id="3.40.50.1950">
    <property type="entry name" value="Flavin prenyltransferase-like"/>
    <property type="match status" value="1"/>
</dbReference>
<sequence length="421" mass="45452">MKLEAEALKTRRIVLGVTGGIAAYKSAILVRRLKDFGFDVRVVMTEGALAFITPLTFQALSGNPVHTALLDPEAEAGMGHIELARWADLLLIAPASCDTLAKFANGLADDLLSTLYLATKAPVWVAPAMNQQMWAAKSTQRNLTTLVQDGVHVVMPEAGEQACGDVGLGRLAEPEDIAQWVNDFFAQAEREISEKFGLLAGQHVVITAGPTRELIDPVRYISNHSTGKMGFAIAEACYAAGADVTLISGPVSLDTPNGVRRIKVQSAQEMLKHSMQLVENGTDVFIATAAVADYRVAQVAEHKIKKAGDELQVALVKNPDIVATIAQLDKRPFTVGFAAETQNVEDYAQGKLTAKKLDMIACNDVSRADIGFASDENAMVVFFAEQYQMQKQELEKASKHEIAKQLVEAIAKALDKHVPVS</sequence>
<comment type="catalytic activity">
    <reaction evidence="3 4">
        <text>N-[(R)-4-phosphopantothenoyl]-L-cysteine + H(+) = (R)-4'-phosphopantetheine + CO2</text>
        <dbReference type="Rhea" id="RHEA:16793"/>
        <dbReference type="ChEBI" id="CHEBI:15378"/>
        <dbReference type="ChEBI" id="CHEBI:16526"/>
        <dbReference type="ChEBI" id="CHEBI:59458"/>
        <dbReference type="ChEBI" id="CHEBI:61723"/>
        <dbReference type="EC" id="4.1.1.36"/>
    </reaction>
</comment>
<feature type="binding site" evidence="3">
    <location>
        <begin position="319"/>
        <end position="322"/>
    </location>
    <ligand>
        <name>CTP</name>
        <dbReference type="ChEBI" id="CHEBI:37563"/>
    </ligand>
</feature>
<keyword evidence="3" id="KW-0511">Multifunctional enzyme</keyword>
<feature type="binding site" evidence="3">
    <location>
        <position position="355"/>
    </location>
    <ligand>
        <name>CTP</name>
        <dbReference type="ChEBI" id="CHEBI:37563"/>
    </ligand>
</feature>
<organism evidence="7 8">
    <name type="scientific">Acinetobacter marinus</name>
    <dbReference type="NCBI Taxonomy" id="281375"/>
    <lineage>
        <taxon>Bacteria</taxon>
        <taxon>Pseudomonadati</taxon>
        <taxon>Pseudomonadota</taxon>
        <taxon>Gammaproteobacteria</taxon>
        <taxon>Moraxellales</taxon>
        <taxon>Moraxellaceae</taxon>
        <taxon>Acinetobacter</taxon>
    </lineage>
</organism>
<feature type="active site" description="Proton donor" evidence="3">
    <location>
        <position position="163"/>
    </location>
</feature>
<dbReference type="EC" id="6.3.2.5" evidence="3"/>
<evidence type="ECO:0000313" key="7">
    <source>
        <dbReference type="EMBL" id="SDC07071.1"/>
    </source>
</evidence>
<feature type="domain" description="Flavoprotein" evidence="5">
    <location>
        <begin position="12"/>
        <end position="184"/>
    </location>
</feature>
<keyword evidence="1 3" id="KW-0210">Decarboxylase</keyword>
<comment type="cofactor">
    <cofactor evidence="3">
        <name>Mg(2+)</name>
        <dbReference type="ChEBI" id="CHEBI:18420"/>
    </cofactor>
</comment>
<dbReference type="NCBIfam" id="TIGR00521">
    <property type="entry name" value="coaBC_dfp"/>
    <property type="match status" value="1"/>
</dbReference>
<comment type="catalytic activity">
    <reaction evidence="3 4">
        <text>(R)-4'-phosphopantothenate + L-cysteine + CTP = N-[(R)-4-phosphopantothenoyl]-L-cysteine + CMP + diphosphate + H(+)</text>
        <dbReference type="Rhea" id="RHEA:19397"/>
        <dbReference type="ChEBI" id="CHEBI:10986"/>
        <dbReference type="ChEBI" id="CHEBI:15378"/>
        <dbReference type="ChEBI" id="CHEBI:33019"/>
        <dbReference type="ChEBI" id="CHEBI:35235"/>
        <dbReference type="ChEBI" id="CHEBI:37563"/>
        <dbReference type="ChEBI" id="CHEBI:59458"/>
        <dbReference type="ChEBI" id="CHEBI:60377"/>
        <dbReference type="EC" id="6.3.2.5"/>
    </reaction>
</comment>
<accession>A0A1G6IKV8</accession>
<keyword evidence="2 3" id="KW-0456">Lyase</keyword>
<dbReference type="AlphaFoldDB" id="A0A1G6IKV8"/>